<comment type="caution">
    <text evidence="6">The sequence shown here is derived from an EMBL/GenBank/DDBJ whole genome shotgun (WGS) entry which is preliminary data.</text>
</comment>
<keyword evidence="4" id="KW-0804">Transcription</keyword>
<dbReference type="InterPro" id="IPR036271">
    <property type="entry name" value="Tet_transcr_reg_TetR-rel_C_sf"/>
</dbReference>
<organism evidence="6">
    <name type="scientific">bioreactor metagenome</name>
    <dbReference type="NCBI Taxonomy" id="1076179"/>
    <lineage>
        <taxon>unclassified sequences</taxon>
        <taxon>metagenomes</taxon>
        <taxon>ecological metagenomes</taxon>
    </lineage>
</organism>
<dbReference type="GO" id="GO:0003700">
    <property type="term" value="F:DNA-binding transcription factor activity"/>
    <property type="evidence" value="ECO:0007669"/>
    <property type="project" value="TreeGrafter"/>
</dbReference>
<gene>
    <name evidence="6" type="primary">slmA_8</name>
    <name evidence="6" type="ORF">SDC9_58766</name>
</gene>
<keyword evidence="3" id="KW-0238">DNA-binding</keyword>
<dbReference type="PANTHER" id="PTHR30055">
    <property type="entry name" value="HTH-TYPE TRANSCRIPTIONAL REGULATOR RUTR"/>
    <property type="match status" value="1"/>
</dbReference>
<dbReference type="PROSITE" id="PS50977">
    <property type="entry name" value="HTH_TETR_2"/>
    <property type="match status" value="1"/>
</dbReference>
<dbReference type="Pfam" id="PF00440">
    <property type="entry name" value="TetR_N"/>
    <property type="match status" value="1"/>
</dbReference>
<dbReference type="Pfam" id="PF16925">
    <property type="entry name" value="TetR_C_13"/>
    <property type="match status" value="1"/>
</dbReference>
<dbReference type="InterPro" id="IPR050109">
    <property type="entry name" value="HTH-type_TetR-like_transc_reg"/>
</dbReference>
<evidence type="ECO:0000256" key="4">
    <source>
        <dbReference type="ARBA" id="ARBA00023163"/>
    </source>
</evidence>
<dbReference type="AlphaFoldDB" id="A0A644XDZ3"/>
<proteinExistence type="predicted"/>
<reference evidence="6" key="1">
    <citation type="submission" date="2019-08" db="EMBL/GenBank/DDBJ databases">
        <authorList>
            <person name="Kucharzyk K."/>
            <person name="Murdoch R.W."/>
            <person name="Higgins S."/>
            <person name="Loffler F."/>
        </authorList>
    </citation>
    <scope>NUCLEOTIDE SEQUENCE</scope>
</reference>
<dbReference type="SUPFAM" id="SSF46689">
    <property type="entry name" value="Homeodomain-like"/>
    <property type="match status" value="1"/>
</dbReference>
<evidence type="ECO:0000256" key="2">
    <source>
        <dbReference type="ARBA" id="ARBA00023015"/>
    </source>
</evidence>
<dbReference type="InterPro" id="IPR009057">
    <property type="entry name" value="Homeodomain-like_sf"/>
</dbReference>
<dbReference type="EMBL" id="VSSQ01001968">
    <property type="protein sequence ID" value="MPM12413.1"/>
    <property type="molecule type" value="Genomic_DNA"/>
</dbReference>
<evidence type="ECO:0000313" key="6">
    <source>
        <dbReference type="EMBL" id="MPM12413.1"/>
    </source>
</evidence>
<sequence length="205" mass="21806">MATNGKYLPAEERRAVIVETVLTLAAEGNPSEITTAAIAERMGLTQGALFRHFPSKEAIWEAVMAWAARTLASRLETAATAAPTPLDALEAVFFAHIGFIAEYPGVPGIFFGELQRPGDSPARERARELMEDYGARLRAIFREGQAAGQFSSLFDSDAAASLFVGIIQGLVLQSFLSGSRGSVSKNAPAAFALFRRGIEAGGDAL</sequence>
<evidence type="ECO:0000259" key="5">
    <source>
        <dbReference type="PROSITE" id="PS50977"/>
    </source>
</evidence>
<protein>
    <submittedName>
        <fullName evidence="6">Nucleoid occlusion factor SlmA</fullName>
    </submittedName>
</protein>
<name>A0A644XDZ3_9ZZZZ</name>
<dbReference type="Gene3D" id="1.10.357.10">
    <property type="entry name" value="Tetracycline Repressor, domain 2"/>
    <property type="match status" value="1"/>
</dbReference>
<keyword evidence="1" id="KW-0678">Repressor</keyword>
<accession>A0A644XDZ3</accession>
<dbReference type="GO" id="GO:0000976">
    <property type="term" value="F:transcription cis-regulatory region binding"/>
    <property type="evidence" value="ECO:0007669"/>
    <property type="project" value="TreeGrafter"/>
</dbReference>
<dbReference type="InterPro" id="IPR011075">
    <property type="entry name" value="TetR_C"/>
</dbReference>
<evidence type="ECO:0000256" key="1">
    <source>
        <dbReference type="ARBA" id="ARBA00022491"/>
    </source>
</evidence>
<evidence type="ECO:0000256" key="3">
    <source>
        <dbReference type="ARBA" id="ARBA00023125"/>
    </source>
</evidence>
<dbReference type="SUPFAM" id="SSF48498">
    <property type="entry name" value="Tetracyclin repressor-like, C-terminal domain"/>
    <property type="match status" value="1"/>
</dbReference>
<dbReference type="PANTHER" id="PTHR30055:SF175">
    <property type="entry name" value="HTH-TYPE TRANSCRIPTIONAL REPRESSOR KSTR2"/>
    <property type="match status" value="1"/>
</dbReference>
<keyword evidence="2" id="KW-0805">Transcription regulation</keyword>
<dbReference type="InterPro" id="IPR001647">
    <property type="entry name" value="HTH_TetR"/>
</dbReference>
<feature type="domain" description="HTH tetR-type" evidence="5">
    <location>
        <begin position="11"/>
        <end position="71"/>
    </location>
</feature>